<dbReference type="AlphaFoldDB" id="A0AAF5Q5H0"/>
<proteinExistence type="predicted"/>
<reference evidence="1" key="1">
    <citation type="submission" date="2015-03" db="EMBL/GenBank/DDBJ databases">
        <title>Wuchereria bancrofti Genome Sequencing Papua New Guinea Strain.</title>
        <authorList>
            <person name="Small S.T."/>
            <person name="Serre D."/>
            <person name="Zimmerman P.A."/>
        </authorList>
    </citation>
    <scope>NUCLEOTIDE SEQUENCE [LARGE SCALE GENOMIC DNA]</scope>
    <source>
        <strain evidence="1">pt0022</strain>
    </source>
</reference>
<evidence type="ECO:0000313" key="1">
    <source>
        <dbReference type="Proteomes" id="UP000093561"/>
    </source>
</evidence>
<accession>A0AAF5Q5H0</accession>
<reference evidence="1" key="2">
    <citation type="journal article" date="2016" name="Mol. Ecol.">
        <title>Population genomics of the filarial nematode parasite Wuchereria bancrofti from mosquitoes.</title>
        <authorList>
            <person name="Small S.T."/>
            <person name="Reimer L.J."/>
            <person name="Tisch D.J."/>
            <person name="King C.L."/>
            <person name="Christensen B.M."/>
            <person name="Siba P.M."/>
            <person name="Kazura J.W."/>
            <person name="Serre D."/>
            <person name="Zimmerman P.A."/>
        </authorList>
    </citation>
    <scope>NUCLEOTIDE SEQUENCE</scope>
    <source>
        <strain evidence="1">pt0022</strain>
    </source>
</reference>
<name>A0AAF5Q5H0_WUCBA</name>
<dbReference type="WBParaSite" id="mrna-Wban_10826">
    <property type="protein sequence ID" value="mrna-Wban_10826"/>
    <property type="gene ID" value="Wban_10826"/>
</dbReference>
<sequence length="293" mass="34785">MKTKNLPNSYERIFSTSRKRDWNNQKKHYDTMNICVFVIWLNICLKNFNLGPCSDDNHCLPNLYCVNSSCWYLSNKPIRIQRKHDASPVILKYRFKFINFFLNSLMNTKEQDRSHLAIHHQLSRSVGTVTRNDELFFQRILPKIETMTRNLSKFENLDLFDYTTSNTFRYCKMTNGNYREEQKELIPTNNSTDGDNFSKSSFIDLRFLTELPVQTEYIRKRKFALNYILLEVSTEVIKFEMVCCRKTCYDLNDHSETGCFCLPNYEFTKKVSLGIHEANGLTPNNIIYDWYIC</sequence>
<evidence type="ECO:0000313" key="2">
    <source>
        <dbReference type="WBParaSite" id="mrna-Wban_10826"/>
    </source>
</evidence>
<reference evidence="2" key="3">
    <citation type="submission" date="2024-02" db="UniProtKB">
        <authorList>
            <consortium name="WormBaseParasite"/>
        </authorList>
    </citation>
    <scope>IDENTIFICATION</scope>
    <source>
        <strain evidence="2">pt0022</strain>
    </source>
</reference>
<protein>
    <submittedName>
        <fullName evidence="2">Uncharacterized protein</fullName>
    </submittedName>
</protein>
<organism evidence="1 2">
    <name type="scientific">Wuchereria bancrofti</name>
    <dbReference type="NCBI Taxonomy" id="6293"/>
    <lineage>
        <taxon>Eukaryota</taxon>
        <taxon>Metazoa</taxon>
        <taxon>Ecdysozoa</taxon>
        <taxon>Nematoda</taxon>
        <taxon>Chromadorea</taxon>
        <taxon>Rhabditida</taxon>
        <taxon>Spirurina</taxon>
        <taxon>Spiruromorpha</taxon>
        <taxon>Filarioidea</taxon>
        <taxon>Onchocercidae</taxon>
        <taxon>Wuchereria</taxon>
    </lineage>
</organism>
<dbReference type="Proteomes" id="UP000093561">
    <property type="component" value="Unassembled WGS sequence"/>
</dbReference>